<comment type="caution">
    <text evidence="2">The sequence shown here is derived from an EMBL/GenBank/DDBJ whole genome shotgun (WGS) entry which is preliminary data.</text>
</comment>
<dbReference type="EMBL" id="ONZQ02000012">
    <property type="protein sequence ID" value="SPO05378.1"/>
    <property type="molecule type" value="Genomic_DNA"/>
</dbReference>
<dbReference type="PANTHER" id="PTHR43591">
    <property type="entry name" value="METHYLTRANSFERASE"/>
    <property type="match status" value="1"/>
</dbReference>
<proteinExistence type="inferred from homology"/>
<organism evidence="2 3">
    <name type="scientific">Cephalotrichum gorgonifer</name>
    <dbReference type="NCBI Taxonomy" id="2041049"/>
    <lineage>
        <taxon>Eukaryota</taxon>
        <taxon>Fungi</taxon>
        <taxon>Dikarya</taxon>
        <taxon>Ascomycota</taxon>
        <taxon>Pezizomycotina</taxon>
        <taxon>Sordariomycetes</taxon>
        <taxon>Hypocreomycetidae</taxon>
        <taxon>Microascales</taxon>
        <taxon>Microascaceae</taxon>
        <taxon>Cephalotrichum</taxon>
    </lineage>
</organism>
<dbReference type="Gene3D" id="3.40.50.150">
    <property type="entry name" value="Vaccinia Virus protein VP39"/>
    <property type="match status" value="1"/>
</dbReference>
<keyword evidence="2" id="KW-0808">Transferase</keyword>
<sequence length="279" mass="31720">MRTDADIMPLRMDLEAERMDFQHMMFQNMYEGALFLSPIKLDANSSVLDAGTGTGLWAIDLADDNPNTKVIGVDLSAIQPAFVPPNAEFYIEDLEDPWTFSKPFDLIFARMLTGSIGDWPKFYRQSFEHLSPGGYIELTDIVFPIQCDDGTLDKDSALYQWGKLTVDAAAKLGRPLRTTTAVVSELVDAGFTDITQHHFKWPTNHWPKDPKMKELGAWTYEDVGKNVYGLTVALFTRGLGWTLEEFEVFLVQVRKEMRDPKIHGYFPIYAIHARKPDET</sequence>
<evidence type="ECO:0000313" key="3">
    <source>
        <dbReference type="Proteomes" id="UP001187682"/>
    </source>
</evidence>
<comment type="similarity">
    <text evidence="1">Belongs to the methyltransferase superfamily. LaeA methyltransferase family.</text>
</comment>
<dbReference type="Pfam" id="PF13489">
    <property type="entry name" value="Methyltransf_23"/>
    <property type="match status" value="1"/>
</dbReference>
<accession>A0AAE8N5D1</accession>
<dbReference type="GO" id="GO:0008168">
    <property type="term" value="F:methyltransferase activity"/>
    <property type="evidence" value="ECO:0007669"/>
    <property type="project" value="UniProtKB-KW"/>
</dbReference>
<dbReference type="SUPFAM" id="SSF53335">
    <property type="entry name" value="S-adenosyl-L-methionine-dependent methyltransferases"/>
    <property type="match status" value="1"/>
</dbReference>
<dbReference type="CDD" id="cd02440">
    <property type="entry name" value="AdoMet_MTases"/>
    <property type="match status" value="1"/>
</dbReference>
<evidence type="ECO:0000256" key="1">
    <source>
        <dbReference type="ARBA" id="ARBA00038158"/>
    </source>
</evidence>
<keyword evidence="3" id="KW-1185">Reference proteome</keyword>
<dbReference type="AlphaFoldDB" id="A0AAE8N5D1"/>
<dbReference type="PANTHER" id="PTHR43591:SF31">
    <property type="entry name" value="LAEA-LIKE, PUTATIVE (AFU_ORTHOLOGUE AFUA_8G01930)-RELATED"/>
    <property type="match status" value="1"/>
</dbReference>
<name>A0AAE8N5D1_9PEZI</name>
<gene>
    <name evidence="2" type="ORF">DNG_08065</name>
</gene>
<dbReference type="InterPro" id="IPR029063">
    <property type="entry name" value="SAM-dependent_MTases_sf"/>
</dbReference>
<dbReference type="GO" id="GO:0032259">
    <property type="term" value="P:methylation"/>
    <property type="evidence" value="ECO:0007669"/>
    <property type="project" value="UniProtKB-KW"/>
</dbReference>
<reference evidence="2" key="1">
    <citation type="submission" date="2018-03" db="EMBL/GenBank/DDBJ databases">
        <authorList>
            <person name="Guldener U."/>
        </authorList>
    </citation>
    <scope>NUCLEOTIDE SEQUENCE</scope>
</reference>
<dbReference type="Proteomes" id="UP001187682">
    <property type="component" value="Unassembled WGS sequence"/>
</dbReference>
<keyword evidence="2" id="KW-0489">Methyltransferase</keyword>
<evidence type="ECO:0000313" key="2">
    <source>
        <dbReference type="EMBL" id="SPO05378.1"/>
    </source>
</evidence>
<protein>
    <submittedName>
        <fullName evidence="2">Related to methyltransferase</fullName>
    </submittedName>
</protein>